<proteinExistence type="predicted"/>
<accession>A0A392TNJ7</accession>
<name>A0A392TNJ7_9FABA</name>
<feature type="non-terminal residue" evidence="1">
    <location>
        <position position="1"/>
    </location>
</feature>
<reference evidence="1 2" key="1">
    <citation type="journal article" date="2018" name="Front. Plant Sci.">
        <title>Red Clover (Trifolium pratense) and Zigzag Clover (T. medium) - A Picture of Genomic Similarities and Differences.</title>
        <authorList>
            <person name="Dluhosova J."/>
            <person name="Istvanek J."/>
            <person name="Nedelnik J."/>
            <person name="Repkova J."/>
        </authorList>
    </citation>
    <scope>NUCLEOTIDE SEQUENCE [LARGE SCALE GENOMIC DNA]</scope>
    <source>
        <strain evidence="2">cv. 10/8</strain>
        <tissue evidence="1">Leaf</tissue>
    </source>
</reference>
<sequence>IKPPKFPHVLPLARRAEASDATRRSCCEERFSFGCWRGAQLGLAQRAVPWCKGHLSSGVCATRS</sequence>
<dbReference type="EMBL" id="LXQA010604901">
    <property type="protein sequence ID" value="MCI61716.1"/>
    <property type="molecule type" value="Genomic_DNA"/>
</dbReference>
<keyword evidence="2" id="KW-1185">Reference proteome</keyword>
<dbReference type="Proteomes" id="UP000265520">
    <property type="component" value="Unassembled WGS sequence"/>
</dbReference>
<dbReference type="AlphaFoldDB" id="A0A392TNJ7"/>
<evidence type="ECO:0000313" key="2">
    <source>
        <dbReference type="Proteomes" id="UP000265520"/>
    </source>
</evidence>
<comment type="caution">
    <text evidence="1">The sequence shown here is derived from an EMBL/GenBank/DDBJ whole genome shotgun (WGS) entry which is preliminary data.</text>
</comment>
<protein>
    <submittedName>
        <fullName evidence="1">Uncharacterized protein</fullName>
    </submittedName>
</protein>
<evidence type="ECO:0000313" key="1">
    <source>
        <dbReference type="EMBL" id="MCI61716.1"/>
    </source>
</evidence>
<organism evidence="1 2">
    <name type="scientific">Trifolium medium</name>
    <dbReference type="NCBI Taxonomy" id="97028"/>
    <lineage>
        <taxon>Eukaryota</taxon>
        <taxon>Viridiplantae</taxon>
        <taxon>Streptophyta</taxon>
        <taxon>Embryophyta</taxon>
        <taxon>Tracheophyta</taxon>
        <taxon>Spermatophyta</taxon>
        <taxon>Magnoliopsida</taxon>
        <taxon>eudicotyledons</taxon>
        <taxon>Gunneridae</taxon>
        <taxon>Pentapetalae</taxon>
        <taxon>rosids</taxon>
        <taxon>fabids</taxon>
        <taxon>Fabales</taxon>
        <taxon>Fabaceae</taxon>
        <taxon>Papilionoideae</taxon>
        <taxon>50 kb inversion clade</taxon>
        <taxon>NPAAA clade</taxon>
        <taxon>Hologalegina</taxon>
        <taxon>IRL clade</taxon>
        <taxon>Trifolieae</taxon>
        <taxon>Trifolium</taxon>
    </lineage>
</organism>